<keyword evidence="2" id="KW-0694">RNA-binding</keyword>
<accession>A0A9Q0IP70</accession>
<evidence type="ECO:0000256" key="4">
    <source>
        <dbReference type="SAM" id="MobiDB-lite"/>
    </source>
</evidence>
<dbReference type="Proteomes" id="UP001148018">
    <property type="component" value="Unassembled WGS sequence"/>
</dbReference>
<dbReference type="InterPro" id="IPR012959">
    <property type="entry name" value="CPL_dom"/>
</dbReference>
<keyword evidence="1" id="KW-0677">Repeat</keyword>
<dbReference type="Pfam" id="PF08144">
    <property type="entry name" value="CPL"/>
    <property type="match status" value="1"/>
</dbReference>
<dbReference type="GO" id="GO:0005730">
    <property type="term" value="C:nucleolus"/>
    <property type="evidence" value="ECO:0007669"/>
    <property type="project" value="TreeGrafter"/>
</dbReference>
<feature type="compositionally biased region" description="Basic and acidic residues" evidence="4">
    <location>
        <begin position="53"/>
        <end position="66"/>
    </location>
</feature>
<evidence type="ECO:0000259" key="5">
    <source>
        <dbReference type="PROSITE" id="PS50303"/>
    </source>
</evidence>
<dbReference type="OrthoDB" id="497380at2759"/>
<proteinExistence type="predicted"/>
<dbReference type="GO" id="GO:0006417">
    <property type="term" value="P:regulation of translation"/>
    <property type="evidence" value="ECO:0007669"/>
    <property type="project" value="TreeGrafter"/>
</dbReference>
<feature type="compositionally biased region" description="Basic and acidic residues" evidence="4">
    <location>
        <begin position="1"/>
        <end position="28"/>
    </location>
</feature>
<dbReference type="EMBL" id="JANIIK010000043">
    <property type="protein sequence ID" value="KAJ3605353.1"/>
    <property type="molecule type" value="Genomic_DNA"/>
</dbReference>
<evidence type="ECO:0000256" key="2">
    <source>
        <dbReference type="ARBA" id="ARBA00022884"/>
    </source>
</evidence>
<gene>
    <name evidence="6" type="ORF">NHX12_027400</name>
</gene>
<evidence type="ECO:0000313" key="7">
    <source>
        <dbReference type="Proteomes" id="UP001148018"/>
    </source>
</evidence>
<reference evidence="6" key="1">
    <citation type="submission" date="2022-07" db="EMBL/GenBank/DDBJ databases">
        <title>Chromosome-level genome of Muraenolepis orangiensis.</title>
        <authorList>
            <person name="Kim J."/>
        </authorList>
    </citation>
    <scope>NUCLEOTIDE SEQUENCE</scope>
    <source>
        <strain evidence="6">KU_S4_2022</strain>
        <tissue evidence="6">Muscle</tissue>
    </source>
</reference>
<protein>
    <recommendedName>
        <fullName evidence="5">PUM-HD domain-containing protein</fullName>
    </recommendedName>
</protein>
<comment type="caution">
    <text evidence="6">The sequence shown here is derived from an EMBL/GenBank/DDBJ whole genome shotgun (WGS) entry which is preliminary data.</text>
</comment>
<keyword evidence="7" id="KW-1185">Reference proteome</keyword>
<feature type="repeat" description="Pumilio" evidence="3">
    <location>
        <begin position="133"/>
        <end position="168"/>
    </location>
</feature>
<dbReference type="SUPFAM" id="SSF48371">
    <property type="entry name" value="ARM repeat"/>
    <property type="match status" value="1"/>
</dbReference>
<dbReference type="InterPro" id="IPR016024">
    <property type="entry name" value="ARM-type_fold"/>
</dbReference>
<dbReference type="InterPro" id="IPR040059">
    <property type="entry name" value="PUM3"/>
</dbReference>
<evidence type="ECO:0000256" key="1">
    <source>
        <dbReference type="ARBA" id="ARBA00022737"/>
    </source>
</evidence>
<evidence type="ECO:0000313" key="6">
    <source>
        <dbReference type="EMBL" id="KAJ3605353.1"/>
    </source>
</evidence>
<dbReference type="PROSITE" id="PS50302">
    <property type="entry name" value="PUM"/>
    <property type="match status" value="1"/>
</dbReference>
<dbReference type="PANTHER" id="PTHR13389:SF0">
    <property type="entry name" value="PUMILIO HOMOLOG 3"/>
    <property type="match status" value="1"/>
</dbReference>
<dbReference type="InterPro" id="IPR001313">
    <property type="entry name" value="Pumilio_RNA-bd_rpt"/>
</dbReference>
<dbReference type="GO" id="GO:0003729">
    <property type="term" value="F:mRNA binding"/>
    <property type="evidence" value="ECO:0007669"/>
    <property type="project" value="TreeGrafter"/>
</dbReference>
<feature type="domain" description="PUM-HD" evidence="5">
    <location>
        <begin position="74"/>
        <end position="481"/>
    </location>
</feature>
<organism evidence="6 7">
    <name type="scientific">Muraenolepis orangiensis</name>
    <name type="common">Patagonian moray cod</name>
    <dbReference type="NCBI Taxonomy" id="630683"/>
    <lineage>
        <taxon>Eukaryota</taxon>
        <taxon>Metazoa</taxon>
        <taxon>Chordata</taxon>
        <taxon>Craniata</taxon>
        <taxon>Vertebrata</taxon>
        <taxon>Euteleostomi</taxon>
        <taxon>Actinopterygii</taxon>
        <taxon>Neopterygii</taxon>
        <taxon>Teleostei</taxon>
        <taxon>Neoteleostei</taxon>
        <taxon>Acanthomorphata</taxon>
        <taxon>Zeiogadaria</taxon>
        <taxon>Gadariae</taxon>
        <taxon>Gadiformes</taxon>
        <taxon>Muraenolepidoidei</taxon>
        <taxon>Muraenolepididae</taxon>
        <taxon>Muraenolepis</taxon>
    </lineage>
</organism>
<name>A0A9Q0IP70_9TELE</name>
<dbReference type="Gene3D" id="1.25.10.10">
    <property type="entry name" value="Leucine-rich Repeat Variant"/>
    <property type="match status" value="1"/>
</dbReference>
<dbReference type="AlphaFoldDB" id="A0A9Q0IP70"/>
<feature type="region of interest" description="Disordered" evidence="4">
    <location>
        <begin position="1"/>
        <end position="66"/>
    </location>
</feature>
<dbReference type="PANTHER" id="PTHR13389">
    <property type="entry name" value="PUMILIO HOMOLOG 3"/>
    <property type="match status" value="1"/>
</dbReference>
<dbReference type="PROSITE" id="PS50303">
    <property type="entry name" value="PUM_HD"/>
    <property type="match status" value="1"/>
</dbReference>
<dbReference type="InterPro" id="IPR033133">
    <property type="entry name" value="PUM-HD"/>
</dbReference>
<dbReference type="SMART" id="SM00025">
    <property type="entry name" value="Pumilio"/>
    <property type="match status" value="5"/>
</dbReference>
<sequence>METKPKKEFSPKGGMKMEKKFKGKEGQGPKKKFGFTKEGHGAQKKFGFSKDGQGAEKRKSSEDDEKTDWADYKLRKKELKSHRQETEKKDIYVILKDCTKEKKTKLMDELHQMIKGKIKQFSNHEQRQEVFEDLKADMVVLSKSKYGRHLVKKLLMHGKKELVGSVIQSFKGSVRVMLRHANASSIIEYAYNDKAVLAQRLMLTEELYGNTFTLCKEMIEAIREAVVYMAYTHDGARVAMHCLWHGTPKDRKVIIKTMKTYMVKFATGEFGHLVLLSIFDCVDDTKLIKQTVLAELLTSLDEVINNKYGKKVLLYLLNPRDPDHILPEVIRFLEKGDNNAHSKKEPATRKKELLEVVSPPLLQHLQDNASTMVRDKGLSVMVRDILLSAVGDLRPAMLAVVQPASLELVPGGVEGQLHMAEHPAGHMVLKWLIEQDALLAKAEREERFSRILVDTVGVDQLRSWVCVNRGALVLCSLLKCVDQSVVSEVRSGLTAILPKLKKVTNNRGVENIVEQLTAAQ</sequence>
<evidence type="ECO:0000256" key="3">
    <source>
        <dbReference type="PROSITE-ProRule" id="PRU00317"/>
    </source>
</evidence>
<dbReference type="InterPro" id="IPR011989">
    <property type="entry name" value="ARM-like"/>
</dbReference>